<dbReference type="EMBL" id="VIIS01002236">
    <property type="protein sequence ID" value="KAF0286687.1"/>
    <property type="molecule type" value="Genomic_DNA"/>
</dbReference>
<reference evidence="1 2" key="1">
    <citation type="submission" date="2019-07" db="EMBL/GenBank/DDBJ databases">
        <title>Draft genome assembly of a fouling barnacle, Amphibalanus amphitrite (Darwin, 1854): The first reference genome for Thecostraca.</title>
        <authorList>
            <person name="Kim W."/>
        </authorList>
    </citation>
    <scope>NUCLEOTIDE SEQUENCE [LARGE SCALE GENOMIC DNA]</scope>
    <source>
        <strain evidence="1">SNU_AA5</strain>
        <tissue evidence="1">Soma without cirri and trophi</tissue>
    </source>
</reference>
<dbReference type="InterPro" id="IPR036543">
    <property type="entry name" value="Guanylate-bd_C_sf"/>
</dbReference>
<evidence type="ECO:0000313" key="1">
    <source>
        <dbReference type="EMBL" id="KAF0286687.1"/>
    </source>
</evidence>
<dbReference type="GO" id="GO:0003924">
    <property type="term" value="F:GTPase activity"/>
    <property type="evidence" value="ECO:0007669"/>
    <property type="project" value="InterPro"/>
</dbReference>
<evidence type="ECO:0000313" key="2">
    <source>
        <dbReference type="Proteomes" id="UP000440578"/>
    </source>
</evidence>
<dbReference type="GO" id="GO:0005525">
    <property type="term" value="F:GTP binding"/>
    <property type="evidence" value="ECO:0007669"/>
    <property type="project" value="InterPro"/>
</dbReference>
<comment type="caution">
    <text evidence="1">The sequence shown here is derived from an EMBL/GenBank/DDBJ whole genome shotgun (WGS) entry which is preliminary data.</text>
</comment>
<protein>
    <submittedName>
        <fullName evidence="1">Uncharacterized protein</fullName>
    </submittedName>
</protein>
<keyword evidence="2" id="KW-1185">Reference proteome</keyword>
<name>A0A6A4USP2_AMPAM</name>
<sequence>MSERYRLELMRDIGERFKRFDEANNVKRGKERLEAESCNAKLVITCTTLYVSEMRSVSDDHSDFVPQEILNSAHVRIKRKALGHFNTSHTPFDGVEKASREKLSSDMETQFRKIVIHNDVKKDATHRRIESQNMRAVEGAKSCYHSMMTEKTSKGALSPEGLQMLHEIALHTAEGIFQSLEAGDECSAAHHLESLRDDINSDLESYVRDNQRKREKEQLEKELRLKTEQRVRAITVQVTRPPPADECILL</sequence>
<accession>A0A6A4USP2</accession>
<dbReference type="AlphaFoldDB" id="A0A6A4USP2"/>
<proteinExistence type="predicted"/>
<dbReference type="SUPFAM" id="SSF48340">
    <property type="entry name" value="Interferon-induced guanylate-binding protein 1 (GBP1), C-terminal domain"/>
    <property type="match status" value="2"/>
</dbReference>
<organism evidence="1 2">
    <name type="scientific">Amphibalanus amphitrite</name>
    <name type="common">Striped barnacle</name>
    <name type="synonym">Balanus amphitrite</name>
    <dbReference type="NCBI Taxonomy" id="1232801"/>
    <lineage>
        <taxon>Eukaryota</taxon>
        <taxon>Metazoa</taxon>
        <taxon>Ecdysozoa</taxon>
        <taxon>Arthropoda</taxon>
        <taxon>Crustacea</taxon>
        <taxon>Multicrustacea</taxon>
        <taxon>Cirripedia</taxon>
        <taxon>Thoracica</taxon>
        <taxon>Thoracicalcarea</taxon>
        <taxon>Balanomorpha</taxon>
        <taxon>Balanoidea</taxon>
        <taxon>Balanidae</taxon>
        <taxon>Amphibalaninae</taxon>
        <taxon>Amphibalanus</taxon>
    </lineage>
</organism>
<gene>
    <name evidence="1" type="ORF">FJT64_014842</name>
</gene>
<dbReference type="OrthoDB" id="7788754at2759"/>
<dbReference type="Gene3D" id="1.20.58.420">
    <property type="entry name" value="AHSP"/>
    <property type="match status" value="2"/>
</dbReference>
<dbReference type="Proteomes" id="UP000440578">
    <property type="component" value="Unassembled WGS sequence"/>
</dbReference>